<evidence type="ECO:0000256" key="6">
    <source>
        <dbReference type="ARBA" id="ARBA00022917"/>
    </source>
</evidence>
<dbReference type="FunCoup" id="G7E955">
    <property type="interactions" value="555"/>
</dbReference>
<evidence type="ECO:0000313" key="12">
    <source>
        <dbReference type="EMBL" id="GAA99174.1"/>
    </source>
</evidence>
<feature type="domain" description="DALR anticodon binding" evidence="11">
    <location>
        <begin position="915"/>
        <end position="1038"/>
    </location>
</feature>
<evidence type="ECO:0000256" key="8">
    <source>
        <dbReference type="ARBA" id="ARBA00033033"/>
    </source>
</evidence>
<evidence type="ECO:0000256" key="7">
    <source>
        <dbReference type="ARBA" id="ARBA00023146"/>
    </source>
</evidence>
<dbReference type="STRING" id="764103.G7E955"/>
<evidence type="ECO:0000256" key="1">
    <source>
        <dbReference type="ARBA" id="ARBA00005594"/>
    </source>
</evidence>
<dbReference type="Pfam" id="PF00750">
    <property type="entry name" value="tRNA-synt_1d"/>
    <property type="match status" value="1"/>
</dbReference>
<keyword evidence="5" id="KW-0067">ATP-binding</keyword>
<dbReference type="Proteomes" id="UP000009131">
    <property type="component" value="Unassembled WGS sequence"/>
</dbReference>
<dbReference type="HOGENOM" id="CLU_293023_0_0_1"/>
<dbReference type="FunFam" id="1.10.730.10:FF:000006">
    <property type="entry name" value="Arginyl-tRNA synthetase 2, mitochondrial"/>
    <property type="match status" value="1"/>
</dbReference>
<dbReference type="OrthoDB" id="68056at2759"/>
<proteinExistence type="inferred from homology"/>
<keyword evidence="3" id="KW-0436">Ligase</keyword>
<keyword evidence="13" id="KW-1185">Reference proteome</keyword>
<dbReference type="InterPro" id="IPR001680">
    <property type="entry name" value="WD40_rpt"/>
</dbReference>
<evidence type="ECO:0000256" key="9">
    <source>
        <dbReference type="ARBA" id="ARBA00049339"/>
    </source>
</evidence>
<dbReference type="Gene3D" id="3.30.1360.70">
    <property type="entry name" value="Arginyl tRNA synthetase N-terminal domain"/>
    <property type="match status" value="1"/>
</dbReference>
<dbReference type="Gene3D" id="2.130.10.10">
    <property type="entry name" value="YVTN repeat-like/Quinoprotein amine dehydrogenase"/>
    <property type="match status" value="1"/>
</dbReference>
<dbReference type="InterPro" id="IPR008909">
    <property type="entry name" value="DALR_anticod-bd"/>
</dbReference>
<keyword evidence="4" id="KW-0547">Nucleotide-binding</keyword>
<dbReference type="SMART" id="SM00320">
    <property type="entry name" value="WD40"/>
    <property type="match status" value="2"/>
</dbReference>
<comment type="similarity">
    <text evidence="1">Belongs to the class-I aminoacyl-tRNA synthetase family.</text>
</comment>
<organism evidence="12 13">
    <name type="scientific">Mixia osmundae (strain CBS 9802 / IAM 14324 / JCM 22182 / KY 12970)</name>
    <dbReference type="NCBI Taxonomy" id="764103"/>
    <lineage>
        <taxon>Eukaryota</taxon>
        <taxon>Fungi</taxon>
        <taxon>Dikarya</taxon>
        <taxon>Basidiomycota</taxon>
        <taxon>Pucciniomycotina</taxon>
        <taxon>Mixiomycetes</taxon>
        <taxon>Mixiales</taxon>
        <taxon>Mixiaceae</taxon>
        <taxon>Mixia</taxon>
    </lineage>
</organism>
<dbReference type="RefSeq" id="XP_014568420.1">
    <property type="nucleotide sequence ID" value="XM_014712934.1"/>
</dbReference>
<dbReference type="eggNOG" id="KOG1195">
    <property type="taxonomic scope" value="Eukaryota"/>
</dbReference>
<reference evidence="12 13" key="2">
    <citation type="journal article" date="2012" name="Open Biol.">
        <title>Characteristics of nucleosomes and linker DNA regions on the genome of the basidiomycete Mixia osmundae revealed by mono- and dinucleosome mapping.</title>
        <authorList>
            <person name="Nishida H."/>
            <person name="Kondo S."/>
            <person name="Matsumoto T."/>
            <person name="Suzuki Y."/>
            <person name="Yoshikawa H."/>
            <person name="Taylor T.D."/>
            <person name="Sugiyama J."/>
        </authorList>
    </citation>
    <scope>NUCLEOTIDE SEQUENCE [LARGE SCALE GENOMIC DNA]</scope>
    <source>
        <strain evidence="13">CBS 9802 / IAM 14324 / JCM 22182 / KY 12970</strain>
    </source>
</reference>
<dbReference type="InterPro" id="IPR001278">
    <property type="entry name" value="Arg-tRNA-ligase"/>
</dbReference>
<dbReference type="InterPro" id="IPR014729">
    <property type="entry name" value="Rossmann-like_a/b/a_fold"/>
</dbReference>
<dbReference type="SUPFAM" id="SSF50978">
    <property type="entry name" value="WD40 repeat-like"/>
    <property type="match status" value="1"/>
</dbReference>
<evidence type="ECO:0000259" key="11">
    <source>
        <dbReference type="SMART" id="SM00836"/>
    </source>
</evidence>
<evidence type="ECO:0000256" key="10">
    <source>
        <dbReference type="SAM" id="MobiDB-lite"/>
    </source>
</evidence>
<comment type="catalytic activity">
    <reaction evidence="9">
        <text>tRNA(Arg) + L-arginine + ATP = L-arginyl-tRNA(Arg) + AMP + diphosphate</text>
        <dbReference type="Rhea" id="RHEA:20301"/>
        <dbReference type="Rhea" id="RHEA-COMP:9658"/>
        <dbReference type="Rhea" id="RHEA-COMP:9673"/>
        <dbReference type="ChEBI" id="CHEBI:30616"/>
        <dbReference type="ChEBI" id="CHEBI:32682"/>
        <dbReference type="ChEBI" id="CHEBI:33019"/>
        <dbReference type="ChEBI" id="CHEBI:78442"/>
        <dbReference type="ChEBI" id="CHEBI:78513"/>
        <dbReference type="ChEBI" id="CHEBI:456215"/>
        <dbReference type="EC" id="6.1.1.19"/>
    </reaction>
</comment>
<dbReference type="eggNOG" id="KOG0280">
    <property type="taxonomic scope" value="Eukaryota"/>
</dbReference>
<dbReference type="CDD" id="cd07956">
    <property type="entry name" value="Anticodon_Ia_Arg"/>
    <property type="match status" value="1"/>
</dbReference>
<dbReference type="Gene3D" id="3.40.50.620">
    <property type="entry name" value="HUPs"/>
    <property type="match status" value="1"/>
</dbReference>
<dbReference type="InterPro" id="IPR001412">
    <property type="entry name" value="aa-tRNA-synth_I_CS"/>
</dbReference>
<dbReference type="CDD" id="cd00671">
    <property type="entry name" value="ArgRS_core"/>
    <property type="match status" value="1"/>
</dbReference>
<protein>
    <recommendedName>
        <fullName evidence="2">arginine--tRNA ligase</fullName>
        <ecNumber evidence="2">6.1.1.19</ecNumber>
    </recommendedName>
    <alternativeName>
        <fullName evidence="8">Arginyl-tRNA synthetase</fullName>
    </alternativeName>
</protein>
<gene>
    <name evidence="12" type="primary">Mo05866</name>
    <name evidence="12" type="ORF">E5Q_05866</name>
</gene>
<dbReference type="PRINTS" id="PR01038">
    <property type="entry name" value="TRNASYNTHARG"/>
</dbReference>
<evidence type="ECO:0000256" key="3">
    <source>
        <dbReference type="ARBA" id="ARBA00022598"/>
    </source>
</evidence>
<dbReference type="InterPro" id="IPR036322">
    <property type="entry name" value="WD40_repeat_dom_sf"/>
</dbReference>
<evidence type="ECO:0000256" key="2">
    <source>
        <dbReference type="ARBA" id="ARBA00012837"/>
    </source>
</evidence>
<dbReference type="InterPro" id="IPR036695">
    <property type="entry name" value="Arg-tRNA-synth_N_sf"/>
</dbReference>
<accession>G7E955</accession>
<reference evidence="12 13" key="1">
    <citation type="journal article" date="2011" name="J. Gen. Appl. Microbiol.">
        <title>Draft genome sequencing of the enigmatic basidiomycete Mixia osmundae.</title>
        <authorList>
            <person name="Nishida H."/>
            <person name="Nagatsuka Y."/>
            <person name="Sugiyama J."/>
        </authorList>
    </citation>
    <scope>NUCLEOTIDE SEQUENCE [LARGE SCALE GENOMIC DNA]</scope>
    <source>
        <strain evidence="13">CBS 9802 / IAM 14324 / JCM 22182 / KY 12970</strain>
    </source>
</reference>
<dbReference type="SUPFAM" id="SSF47323">
    <property type="entry name" value="Anticodon-binding domain of a subclass of class I aminoacyl-tRNA synthetases"/>
    <property type="match status" value="1"/>
</dbReference>
<dbReference type="PANTHER" id="PTHR11956">
    <property type="entry name" value="ARGINYL-TRNA SYNTHETASE"/>
    <property type="match status" value="1"/>
</dbReference>
<dbReference type="GO" id="GO:0005524">
    <property type="term" value="F:ATP binding"/>
    <property type="evidence" value="ECO:0007669"/>
    <property type="project" value="UniProtKB-KW"/>
</dbReference>
<dbReference type="PANTHER" id="PTHR11956:SF11">
    <property type="entry name" value="ARGININE--TRNA LIGASE, MITOCHONDRIAL-RELATED"/>
    <property type="match status" value="1"/>
</dbReference>
<dbReference type="Pfam" id="PF05746">
    <property type="entry name" value="DALR_1"/>
    <property type="match status" value="1"/>
</dbReference>
<dbReference type="SMART" id="SM00836">
    <property type="entry name" value="DALR_1"/>
    <property type="match status" value="1"/>
</dbReference>
<dbReference type="GO" id="GO:0032543">
    <property type="term" value="P:mitochondrial translation"/>
    <property type="evidence" value="ECO:0007669"/>
    <property type="project" value="TreeGrafter"/>
</dbReference>
<dbReference type="PROSITE" id="PS00178">
    <property type="entry name" value="AA_TRNA_LIGASE_I"/>
    <property type="match status" value="1"/>
</dbReference>
<dbReference type="EC" id="6.1.1.19" evidence="2"/>
<sequence length="1038" mass="115714">MSPRQAQSLAHVDTEYSADSVEFCPTVPSLLLCGTYQIAPDESALGETDDASPATVRLGRCLLYDVDAQCSLTELQKFDGPAILDTKWDHHAARVALADAKGRIALHELYRSSQDRWRLRDLTKVQCAEADKLVLSLDWSNRLSESDVKIVCSISDGSIALLDGAADFCITETWRAHDFEPWIAAFDYWQPACVWTGGDDCKLKVWDTRSSFTEPVMVNKRFDGGVTSIQSNPHDEHLFAVGSYDGSLRLFDNRSMKGVVAASELGGLWRLKWHPSRHNMLLAAGMHEGFKVLSLDEDQTSAKVTTRFDGHESLAYGADWSHDEVCSLSASVLDRPGFFLLTTTGARGQVLGRLTSRAISLRPLGATIRPTIACFSSGTSLRAKSDHRSMAEASTSSWLNDPLFSGVEPLHSSSTLIDPSRSSLDLFKLAIARHLTKALELNEDVVLEACEHGRKVSDATIPVARFRLKGKPQDHASAAAAKFVPDDYLTACIAAGGVLQYTYRRTTLQRLVLNQITQLTHLAPVKGSYGHNASGKGKKMIVEFSSPNIAKPFHAGHLRSTIIGMFLANLYRACGWDVTTMNYLGDWGKQFGLLAVAFRKIGSRDALERDAIKHLFDIYVQINRDAEAEVQEIIQKKRAAAKAEAEAQGKEYAPDEEPQKPEVDAAKEESAIHNEARKFFAGMENGDQESLALWREFRDLSIEKYKQVYARLNITFDIYAGESLVSAESQAAAVRKLKEDNIVHDQRGALLIDLEKYKLGKTPVMKRDGTTLYITRDIGGAVERYEKYKFDKMIYVVASQQDLHLAQFFKVLDLMGYAWSKDLQHINFGMVRGMSTRKGEVKFLEEILDAAKERMHEQMRSNAEKYAQIADPERTSDEIGMTAIKIQDMSGKRINFYDFNLDRMTSFEGDTGPYLQYAHVRLSSVERKAAPETLLPPYDERASKINTDLLEDPKSHDIVMMLASYPDVVRMAVKAQEPSTIVTFCFKLCHAISSAWEVLIVKGSAPDVALARLYLYSCARDVLNSALKLLSVTPLDRM</sequence>
<dbReference type="InParanoid" id="G7E955"/>
<dbReference type="GO" id="GO:0006420">
    <property type="term" value="P:arginyl-tRNA aminoacylation"/>
    <property type="evidence" value="ECO:0007669"/>
    <property type="project" value="InterPro"/>
</dbReference>
<dbReference type="NCBIfam" id="TIGR00456">
    <property type="entry name" value="argS"/>
    <property type="match status" value="1"/>
</dbReference>
<keyword evidence="7" id="KW-0030">Aminoacyl-tRNA synthetase</keyword>
<keyword evidence="6" id="KW-0648">Protein biosynthesis</keyword>
<name>G7E955_MIXOS</name>
<dbReference type="Gene3D" id="1.10.730.10">
    <property type="entry name" value="Isoleucyl-tRNA Synthetase, Domain 1"/>
    <property type="match status" value="1"/>
</dbReference>
<dbReference type="GO" id="GO:0004814">
    <property type="term" value="F:arginine-tRNA ligase activity"/>
    <property type="evidence" value="ECO:0007669"/>
    <property type="project" value="UniProtKB-EC"/>
</dbReference>
<dbReference type="AlphaFoldDB" id="G7E955"/>
<dbReference type="InterPro" id="IPR035684">
    <property type="entry name" value="ArgRS_core"/>
</dbReference>
<dbReference type="InterPro" id="IPR009080">
    <property type="entry name" value="tRNAsynth_Ia_anticodon-bd"/>
</dbReference>
<feature type="region of interest" description="Disordered" evidence="10">
    <location>
        <begin position="645"/>
        <end position="668"/>
    </location>
</feature>
<dbReference type="SUPFAM" id="SSF52374">
    <property type="entry name" value="Nucleotidylyl transferase"/>
    <property type="match status" value="1"/>
</dbReference>
<dbReference type="InterPro" id="IPR015943">
    <property type="entry name" value="WD40/YVTN_repeat-like_dom_sf"/>
</dbReference>
<evidence type="ECO:0000256" key="4">
    <source>
        <dbReference type="ARBA" id="ARBA00022741"/>
    </source>
</evidence>
<comment type="caution">
    <text evidence="12">The sequence shown here is derived from an EMBL/GenBank/DDBJ whole genome shotgun (WGS) entry which is preliminary data.</text>
</comment>
<dbReference type="EMBL" id="BABT02000220">
    <property type="protein sequence ID" value="GAA99174.1"/>
    <property type="molecule type" value="Genomic_DNA"/>
</dbReference>
<dbReference type="GO" id="GO:0005739">
    <property type="term" value="C:mitochondrion"/>
    <property type="evidence" value="ECO:0007669"/>
    <property type="project" value="TreeGrafter"/>
</dbReference>
<evidence type="ECO:0000313" key="13">
    <source>
        <dbReference type="Proteomes" id="UP000009131"/>
    </source>
</evidence>
<evidence type="ECO:0000256" key="5">
    <source>
        <dbReference type="ARBA" id="ARBA00022840"/>
    </source>
</evidence>